<organism evidence="1 2">
    <name type="scientific">Olsenella absiana</name>
    <dbReference type="NCBI Taxonomy" id="3115222"/>
    <lineage>
        <taxon>Bacteria</taxon>
        <taxon>Bacillati</taxon>
        <taxon>Actinomycetota</taxon>
        <taxon>Coriobacteriia</taxon>
        <taxon>Coriobacteriales</taxon>
        <taxon>Atopobiaceae</taxon>
        <taxon>Olsenella</taxon>
    </lineage>
</organism>
<protein>
    <submittedName>
        <fullName evidence="1">Uncharacterized protein</fullName>
    </submittedName>
</protein>
<reference evidence="1 2" key="1">
    <citation type="submission" date="2024-01" db="EMBL/GenBank/DDBJ databases">
        <title>Description of Olsenella sp. nov., isolated from pig feces.</title>
        <authorList>
            <person name="Chang Y.-H."/>
        </authorList>
    </citation>
    <scope>NUCLEOTIDE SEQUENCE [LARGE SCALE GENOMIC DNA]</scope>
    <source>
        <strain evidence="1 2">YH-ols2223</strain>
    </source>
</reference>
<proteinExistence type="predicted"/>
<sequence>MRWIYDACGNADLEEVAFAERGVSAILEHVDLSSAPRDAADAAMCLLGRLVGELAEATVSHGNAGDDEPAR</sequence>
<keyword evidence="2" id="KW-1185">Reference proteome</keyword>
<dbReference type="RefSeq" id="WP_330958084.1">
    <property type="nucleotide sequence ID" value="NZ_JAZGJQ010000003.1"/>
</dbReference>
<dbReference type="Proteomes" id="UP001332931">
    <property type="component" value="Unassembled WGS sequence"/>
</dbReference>
<name>A0ABU7R9N8_9ACTN</name>
<evidence type="ECO:0000313" key="1">
    <source>
        <dbReference type="EMBL" id="MEE6147322.1"/>
    </source>
</evidence>
<evidence type="ECO:0000313" key="2">
    <source>
        <dbReference type="Proteomes" id="UP001332931"/>
    </source>
</evidence>
<gene>
    <name evidence="1" type="ORF">VXJ25_04870</name>
</gene>
<accession>A0ABU7R9N8</accession>
<dbReference type="EMBL" id="JAZGJQ010000003">
    <property type="protein sequence ID" value="MEE6147322.1"/>
    <property type="molecule type" value="Genomic_DNA"/>
</dbReference>
<comment type="caution">
    <text evidence="1">The sequence shown here is derived from an EMBL/GenBank/DDBJ whole genome shotgun (WGS) entry which is preliminary data.</text>
</comment>